<dbReference type="STRING" id="290052.ASU35_07275"/>
<sequence length="468" mass="52988">MANRHSNVRRYRRPIHINLGVIIFLIILVYMIVICVSYFQKDPTSIYEVTEKSIADDNHFKGIALRDETIYYTDRAGYINYYIGEGERIGKNDIIYSVDENGSIYNQIMESDEEGTVSADDRARIRNDISSFRKSYTDSNYSAVKDFCYDLENTVLETGSSTLVSNLKEIMKSTGDKSFFSLVSSKKSGIISYTMDGKEALKASAITKADFENMKEERTQLRSSEAVKSGDPVYKMINSEDWQIVIALTDTQYDKLKEKEKVTVIFKKDEVKTVAGLTFLENGGDYFAALSFNKYVIRYMNDRYLDIELLLNSAQGLKIPVTAILEKEFLMVPTDYVNIGGTKNTMGVIKEAFNKKGEAEYTFTPVTVFYETEDGFYYIESENLSAGDTIQKADSGSEYELSKTGTLEGVYNVNKGYAVFRVIEKEYANKEYAIVKKGTAYGLSAYDHIVVDANAISESEIVNQKKKD</sequence>
<keyword evidence="4" id="KW-1185">Reference proteome</keyword>
<dbReference type="AlphaFoldDB" id="A0A0V8QH74"/>
<name>A0A0V8QH74_9FIRM</name>
<dbReference type="RefSeq" id="WP_058351825.1">
    <property type="nucleotide sequence ID" value="NZ_CABMMD010000068.1"/>
</dbReference>
<evidence type="ECO:0000259" key="2">
    <source>
        <dbReference type="Pfam" id="PF26018"/>
    </source>
</evidence>
<accession>A0A0V8QH74</accession>
<keyword evidence="1" id="KW-0472">Membrane</keyword>
<feature type="domain" description="RND related barrel-sandwich hybrid" evidence="2">
    <location>
        <begin position="68"/>
        <end position="238"/>
    </location>
</feature>
<dbReference type="EMBL" id="LNAM01000068">
    <property type="protein sequence ID" value="KSV59933.1"/>
    <property type="molecule type" value="Genomic_DNA"/>
</dbReference>
<dbReference type="Pfam" id="PF26018">
    <property type="entry name" value="BSH_RND_rel"/>
    <property type="match status" value="1"/>
</dbReference>
<gene>
    <name evidence="3" type="ORF">ASU35_07275</name>
</gene>
<keyword evidence="1" id="KW-0812">Transmembrane</keyword>
<proteinExistence type="predicted"/>
<dbReference type="OrthoDB" id="1834786at2"/>
<comment type="caution">
    <text evidence="3">The sequence shown here is derived from an EMBL/GenBank/DDBJ whole genome shotgun (WGS) entry which is preliminary data.</text>
</comment>
<organism evidence="3 4">
    <name type="scientific">Acetivibrio ethanolgignens</name>
    <dbReference type="NCBI Taxonomy" id="290052"/>
    <lineage>
        <taxon>Bacteria</taxon>
        <taxon>Bacillati</taxon>
        <taxon>Bacillota</taxon>
        <taxon>Clostridia</taxon>
        <taxon>Eubacteriales</taxon>
        <taxon>Oscillospiraceae</taxon>
        <taxon>Acetivibrio</taxon>
    </lineage>
</organism>
<evidence type="ECO:0000313" key="4">
    <source>
        <dbReference type="Proteomes" id="UP000054874"/>
    </source>
</evidence>
<protein>
    <recommendedName>
        <fullName evidence="2">RND related barrel-sandwich hybrid domain-containing protein</fullName>
    </recommendedName>
</protein>
<reference evidence="3 4" key="1">
    <citation type="submission" date="2015-11" db="EMBL/GenBank/DDBJ databases">
        <title>Butyribacter intestini gen. nov., sp. nov., a butyric acid-producing bacterium of the family Lachnospiraceae isolated from the human faeces.</title>
        <authorList>
            <person name="Zou Y."/>
            <person name="Xue W."/>
            <person name="Luo G."/>
            <person name="Lv M."/>
        </authorList>
    </citation>
    <scope>NUCLEOTIDE SEQUENCE [LARGE SCALE GENOMIC DNA]</scope>
    <source>
        <strain evidence="3 4">ACET-33324</strain>
    </source>
</reference>
<dbReference type="InterPro" id="IPR058709">
    <property type="entry name" value="BSH_RND-rel"/>
</dbReference>
<keyword evidence="1" id="KW-1133">Transmembrane helix</keyword>
<dbReference type="Proteomes" id="UP000054874">
    <property type="component" value="Unassembled WGS sequence"/>
</dbReference>
<evidence type="ECO:0000256" key="1">
    <source>
        <dbReference type="SAM" id="Phobius"/>
    </source>
</evidence>
<evidence type="ECO:0000313" key="3">
    <source>
        <dbReference type="EMBL" id="KSV59933.1"/>
    </source>
</evidence>
<feature type="transmembrane region" description="Helical" evidence="1">
    <location>
        <begin position="21"/>
        <end position="39"/>
    </location>
</feature>